<dbReference type="GO" id="GO:0016787">
    <property type="term" value="F:hydrolase activity"/>
    <property type="evidence" value="ECO:0007669"/>
    <property type="project" value="UniProtKB-KW"/>
</dbReference>
<name>A0AAU6RHW3_9STAP</name>
<dbReference type="InterPro" id="IPR009614">
    <property type="entry name" value="YoeB_toxin"/>
</dbReference>
<protein>
    <recommendedName>
        <fullName evidence="7">Endoribonuclease YoeB</fullName>
    </recommendedName>
    <alternativeName>
        <fullName evidence="6">Putative mRNA interferase YoeB</fullName>
    </alternativeName>
</protein>
<sequence>MPKKKILFYSSGFEDYTYWQTNDKIVLKKINKLIKSIMIDGPNEGIGKPEKLLVNYTGCYSRRITHEHRLVYKIEDDSICILQCRFHYKMIRFSYFSITLNKH</sequence>
<dbReference type="InterPro" id="IPR035093">
    <property type="entry name" value="RelE/ParE_toxin_dom_sf"/>
</dbReference>
<dbReference type="AlphaFoldDB" id="A0AAU6RHW3"/>
<keyword evidence="5" id="KW-0378">Hydrolase</keyword>
<evidence type="ECO:0000256" key="4">
    <source>
        <dbReference type="ARBA" id="ARBA00022759"/>
    </source>
</evidence>
<dbReference type="PANTHER" id="PTHR38039">
    <property type="entry name" value="TOXIN YOEB"/>
    <property type="match status" value="1"/>
</dbReference>
<organism evidence="8 9">
    <name type="scientific">Macrococcus psychrotolerans</name>
    <dbReference type="NCBI Taxonomy" id="3039389"/>
    <lineage>
        <taxon>Bacteria</taxon>
        <taxon>Bacillati</taxon>
        <taxon>Bacillota</taxon>
        <taxon>Bacilli</taxon>
        <taxon>Bacillales</taxon>
        <taxon>Staphylococcaceae</taxon>
        <taxon>Macrococcus</taxon>
    </lineage>
</organism>
<evidence type="ECO:0000256" key="7">
    <source>
        <dbReference type="ARBA" id="ARBA00050056"/>
    </source>
</evidence>
<dbReference type="Pfam" id="PF06769">
    <property type="entry name" value="YoeB_toxin"/>
    <property type="match status" value="1"/>
</dbReference>
<dbReference type="Gene3D" id="3.30.2310.20">
    <property type="entry name" value="RelE-like"/>
    <property type="match status" value="1"/>
</dbReference>
<evidence type="ECO:0000256" key="3">
    <source>
        <dbReference type="ARBA" id="ARBA00022722"/>
    </source>
</evidence>
<reference evidence="8 9" key="1">
    <citation type="submission" date="2023-04" db="EMBL/GenBank/DDBJ databases">
        <title>Macrococci isolated from food, foodproducing animals, and human clinical materials.</title>
        <authorList>
            <person name="Maslanova I."/>
            <person name="Svec P."/>
            <person name="Sedlacek I."/>
            <person name="Novakova D."/>
            <person name="Keller J.E."/>
            <person name="Schwendener S."/>
            <person name="Finstrlova A."/>
            <person name="Botka T."/>
            <person name="Kovarovic V."/>
            <person name="Petras P."/>
            <person name="Perreten V."/>
            <person name="Pantucek R."/>
        </authorList>
    </citation>
    <scope>NUCLEOTIDE SEQUENCE [LARGE SCALE GENOMIC DNA]</scope>
    <source>
        <strain evidence="8 9">CCM 8659</strain>
    </source>
</reference>
<keyword evidence="9" id="KW-1185">Reference proteome</keyword>
<evidence type="ECO:0000256" key="2">
    <source>
        <dbReference type="ARBA" id="ARBA00022649"/>
    </source>
</evidence>
<comment type="similarity">
    <text evidence="1">Belongs to the YoeB family.</text>
</comment>
<accession>A0AAU6RHW3</accession>
<dbReference type="NCBIfam" id="TIGR02116">
    <property type="entry name" value="toxin_Txe_YoeB"/>
    <property type="match status" value="1"/>
</dbReference>
<evidence type="ECO:0000256" key="6">
    <source>
        <dbReference type="ARBA" id="ARBA00030388"/>
    </source>
</evidence>
<dbReference type="EMBL" id="CP124591">
    <property type="protein sequence ID" value="WZE69964.1"/>
    <property type="molecule type" value="Genomic_DNA"/>
</dbReference>
<dbReference type="GO" id="GO:0006401">
    <property type="term" value="P:RNA catabolic process"/>
    <property type="evidence" value="ECO:0007669"/>
    <property type="project" value="InterPro"/>
</dbReference>
<evidence type="ECO:0000256" key="5">
    <source>
        <dbReference type="ARBA" id="ARBA00022801"/>
    </source>
</evidence>
<dbReference type="SUPFAM" id="SSF143011">
    <property type="entry name" value="RelE-like"/>
    <property type="match status" value="1"/>
</dbReference>
<evidence type="ECO:0000313" key="8">
    <source>
        <dbReference type="EMBL" id="WZE69964.1"/>
    </source>
</evidence>
<gene>
    <name evidence="8" type="ORF">QA539_05280</name>
</gene>
<proteinExistence type="inferred from homology"/>
<keyword evidence="3" id="KW-0540">Nuclease</keyword>
<keyword evidence="2" id="KW-1277">Toxin-antitoxin system</keyword>
<evidence type="ECO:0000313" key="9">
    <source>
        <dbReference type="Proteomes" id="UP001465447"/>
    </source>
</evidence>
<dbReference type="RefSeq" id="WP_419894914.1">
    <property type="nucleotide sequence ID" value="NZ_CP124591.1"/>
</dbReference>
<dbReference type="GO" id="GO:0004519">
    <property type="term" value="F:endonuclease activity"/>
    <property type="evidence" value="ECO:0007669"/>
    <property type="project" value="UniProtKB-KW"/>
</dbReference>
<keyword evidence="4" id="KW-0255">Endonuclease</keyword>
<dbReference type="Proteomes" id="UP001465447">
    <property type="component" value="Chromosome"/>
</dbReference>
<dbReference type="KEGG" id="mpsh:QA539_05280"/>
<dbReference type="GO" id="GO:0045892">
    <property type="term" value="P:negative regulation of DNA-templated transcription"/>
    <property type="evidence" value="ECO:0007669"/>
    <property type="project" value="TreeGrafter"/>
</dbReference>
<dbReference type="PANTHER" id="PTHR38039:SF1">
    <property type="entry name" value="TOXIN YOEB"/>
    <property type="match status" value="1"/>
</dbReference>
<evidence type="ECO:0000256" key="1">
    <source>
        <dbReference type="ARBA" id="ARBA00008172"/>
    </source>
</evidence>